<organism evidence="2 3">
    <name type="scientific">Thermosynechococcus sichuanensis E542</name>
    <dbReference type="NCBI Taxonomy" id="2016101"/>
    <lineage>
        <taxon>Bacteria</taxon>
        <taxon>Bacillati</taxon>
        <taxon>Cyanobacteriota</taxon>
        <taxon>Cyanophyceae</taxon>
        <taxon>Acaryochloridales</taxon>
        <taxon>Thermosynechococcaceae</taxon>
        <taxon>Thermosynechococcus</taxon>
        <taxon>Thermosynechococcus sichuanensis</taxon>
    </lineage>
</organism>
<keyword evidence="1" id="KW-0812">Transmembrane</keyword>
<accession>A0A7D6EX27</accession>
<dbReference type="KEGG" id="tsq:D3A95_03440"/>
<evidence type="ECO:0000256" key="1">
    <source>
        <dbReference type="SAM" id="Phobius"/>
    </source>
</evidence>
<evidence type="ECO:0000313" key="2">
    <source>
        <dbReference type="EMBL" id="QLL29828.1"/>
    </source>
</evidence>
<dbReference type="AlphaFoldDB" id="A0A7D6EX27"/>
<dbReference type="Proteomes" id="UP000261812">
    <property type="component" value="Chromosome"/>
</dbReference>
<protein>
    <submittedName>
        <fullName evidence="2">Uncharacterized protein</fullName>
    </submittedName>
</protein>
<keyword evidence="1" id="KW-0472">Membrane</keyword>
<keyword evidence="1" id="KW-1133">Transmembrane helix</keyword>
<keyword evidence="3" id="KW-1185">Reference proteome</keyword>
<dbReference type="EMBL" id="CP032152">
    <property type="protein sequence ID" value="QLL29828.1"/>
    <property type="molecule type" value="Genomic_DNA"/>
</dbReference>
<sequence length="146" mass="16253">MPNSPTTADPPAIEGLDVKVVFIYYFACVTAITALSLSQICHWSLLSPLPYRWGLAVGVIVGAIAAYRNHTQVLAVALPQLSRLEAWLKDNGYQIAETNENLTIYRSPQSWRRGAIILETLGDRRRVYSRAVTIRQLQRDLAEGGL</sequence>
<feature type="transmembrane region" description="Helical" evidence="1">
    <location>
        <begin position="20"/>
        <end position="37"/>
    </location>
</feature>
<gene>
    <name evidence="2" type="ORF">D3A95_03440</name>
</gene>
<dbReference type="RefSeq" id="WP_181496258.1">
    <property type="nucleotide sequence ID" value="NZ_CP032152.1"/>
</dbReference>
<reference evidence="3" key="1">
    <citation type="submission" date="2018-09" db="EMBL/GenBank/DDBJ databases">
        <title>Complete genome sequence of thermophilic cyanobacteria strain Thermosynechococcus elongatus PKUAC-SCTE542.</title>
        <authorList>
            <person name="Liang Y."/>
            <person name="Tang J."/>
            <person name="Daroch M."/>
        </authorList>
    </citation>
    <scope>NUCLEOTIDE SEQUENCE [LARGE SCALE GENOMIC DNA]</scope>
    <source>
        <strain evidence="3">E542</strain>
    </source>
</reference>
<name>A0A7D6EX27_9CYAN</name>
<evidence type="ECO:0000313" key="3">
    <source>
        <dbReference type="Proteomes" id="UP000261812"/>
    </source>
</evidence>
<proteinExistence type="predicted"/>
<feature type="transmembrane region" description="Helical" evidence="1">
    <location>
        <begin position="49"/>
        <end position="67"/>
    </location>
</feature>